<dbReference type="Proteomes" id="UP000013015">
    <property type="component" value="Unassembled WGS sequence"/>
</dbReference>
<sequence>MDTTMKTQQLLAGSLLALGCALALPGLALADPSSDSDPALTQNVTANEASAESGERVVIEHGHVDIGPRYTNNTWSVLARDDSAQAPVWRNLDDVVFALPDAAKLEVPEGEEYSFIGASQAWVVPQQEIAGVPWLGWNTQDPGVVENVPASLDIVYEGHEGPGHFIAFVQAGNFKGPQILWDSEKKQSQPLSVDVNTHTHANWAFTEPGVHRVTLAFTATLKDGTPVGGHATLNFAVGSHTSPASVFEAVDTGKTGAEAGASLNGSADGSIVGAQSGAEDGASKDGEAQKEGTGSSSSPTLWIVLGAGLFASMVPLIAASVHHNTKRAQEEALQ</sequence>
<dbReference type="eggNOG" id="COG0803">
    <property type="taxonomic scope" value="Bacteria"/>
</dbReference>
<protein>
    <recommendedName>
        <fullName evidence="6">Surface-anchored protein</fullName>
    </recommendedName>
</protein>
<dbReference type="EMBL" id="AQHZ01000025">
    <property type="protein sequence ID" value="ENO17483.1"/>
    <property type="molecule type" value="Genomic_DNA"/>
</dbReference>
<name>N6X8J7_9ACTO</name>
<dbReference type="AlphaFoldDB" id="N6X8J7"/>
<dbReference type="PROSITE" id="PS51257">
    <property type="entry name" value="PROKAR_LIPOPROTEIN"/>
    <property type="match status" value="1"/>
</dbReference>
<keyword evidence="3" id="KW-0732">Signal</keyword>
<reference evidence="4 5" key="1">
    <citation type="submission" date="2013-03" db="EMBL/GenBank/DDBJ databases">
        <title>Reference genome for the Human Microbiome Project.</title>
        <authorList>
            <person name="Aqrawi P."/>
            <person name="Ayvaz T."/>
            <person name="Bess C."/>
            <person name="Blankenburg K."/>
            <person name="Coyle M."/>
            <person name="Deng J."/>
            <person name="Forbes L."/>
            <person name="Fowler G."/>
            <person name="Francisco L."/>
            <person name="Fu Q."/>
            <person name="Gibbs R."/>
            <person name="Gross S."/>
            <person name="Gubbala S."/>
            <person name="Hale W."/>
            <person name="Hemphill L."/>
            <person name="Highlander S."/>
            <person name="Hirani K."/>
            <person name="Jackson L."/>
            <person name="Jakkamsetti A."/>
            <person name="Javaid M."/>
            <person name="Jayaseelan J.C."/>
            <person name="Jiang H."/>
            <person name="Joshi V."/>
            <person name="Korchina V."/>
            <person name="Kovar C."/>
            <person name="Lara F."/>
            <person name="Lee S."/>
            <person name="Liu Y."/>
            <person name="Mata R."/>
            <person name="Mathew T."/>
            <person name="Munidasa M."/>
            <person name="Muzny D."/>
            <person name="Nazareth L."/>
            <person name="Ngo R."/>
            <person name="Nguyen L."/>
            <person name="Nguyen N."/>
            <person name="Okwuonu G."/>
            <person name="Ongeri F."/>
            <person name="Palculict T."/>
            <person name="Patil S."/>
            <person name="Petrosino J."/>
            <person name="Pham C."/>
            <person name="Pham P."/>
            <person name="Pu L.-L."/>
            <person name="Qin X."/>
            <person name="Qu J."/>
            <person name="Reid J."/>
            <person name="Ross M."/>
            <person name="Ruth R."/>
            <person name="Saada N."/>
            <person name="San Lucas F."/>
            <person name="Santibanez J."/>
            <person name="Shang Y."/>
            <person name="Simmons D."/>
            <person name="Song X.-Z."/>
            <person name="Tang L.-Y."/>
            <person name="Thornton R."/>
            <person name="Warren J."/>
            <person name="Weissenberger G."/>
            <person name="Wilczek-Boney K."/>
            <person name="Worley K."/>
            <person name="Youmans B."/>
            <person name="Zhang J."/>
            <person name="Zhang L."/>
            <person name="Zhao Z."/>
            <person name="Zhou C."/>
            <person name="Zhu D."/>
            <person name="Zhu Y."/>
        </authorList>
    </citation>
    <scope>NUCLEOTIDE SEQUENCE [LARGE SCALE GENOMIC DNA]</scope>
    <source>
        <strain evidence="4 5">F0333</strain>
    </source>
</reference>
<dbReference type="HOGENOM" id="CLU_043007_0_1_11"/>
<comment type="caution">
    <text evidence="4">The sequence shown here is derived from an EMBL/GenBank/DDBJ whole genome shotgun (WGS) entry which is preliminary data.</text>
</comment>
<evidence type="ECO:0000256" key="1">
    <source>
        <dbReference type="SAM" id="MobiDB-lite"/>
    </source>
</evidence>
<keyword evidence="5" id="KW-1185">Reference proteome</keyword>
<organism evidence="4 5">
    <name type="scientific">Schaalia cardiffensis F0333</name>
    <dbReference type="NCBI Taxonomy" id="888050"/>
    <lineage>
        <taxon>Bacteria</taxon>
        <taxon>Bacillati</taxon>
        <taxon>Actinomycetota</taxon>
        <taxon>Actinomycetes</taxon>
        <taxon>Actinomycetales</taxon>
        <taxon>Actinomycetaceae</taxon>
        <taxon>Schaalia</taxon>
    </lineage>
</organism>
<dbReference type="NCBIfam" id="NF038134">
    <property type="entry name" value="choice_anch_M"/>
    <property type="match status" value="1"/>
</dbReference>
<feature type="chain" id="PRO_5004128079" description="Surface-anchored protein" evidence="3">
    <location>
        <begin position="31"/>
        <end position="334"/>
    </location>
</feature>
<feature type="compositionally biased region" description="Basic and acidic residues" evidence="1">
    <location>
        <begin position="281"/>
        <end position="290"/>
    </location>
</feature>
<feature type="region of interest" description="Disordered" evidence="1">
    <location>
        <begin position="258"/>
        <end position="297"/>
    </location>
</feature>
<feature type="transmembrane region" description="Helical" evidence="2">
    <location>
        <begin position="301"/>
        <end position="321"/>
    </location>
</feature>
<accession>N6X8J7</accession>
<dbReference type="NCBIfam" id="TIGR03769">
    <property type="entry name" value="P_ac_wall_RPT"/>
    <property type="match status" value="1"/>
</dbReference>
<proteinExistence type="predicted"/>
<keyword evidence="2" id="KW-1133">Transmembrane helix</keyword>
<evidence type="ECO:0000256" key="3">
    <source>
        <dbReference type="SAM" id="SignalP"/>
    </source>
</evidence>
<dbReference type="STRING" id="888050.HMPREF9004_1788"/>
<dbReference type="OrthoDB" id="4424311at2"/>
<dbReference type="InterPro" id="IPR022435">
    <property type="entry name" value="Surface-anchored_actinobac"/>
</dbReference>
<evidence type="ECO:0008006" key="6">
    <source>
        <dbReference type="Google" id="ProtNLM"/>
    </source>
</evidence>
<dbReference type="PATRIC" id="fig|888050.3.peg.1717"/>
<evidence type="ECO:0000313" key="5">
    <source>
        <dbReference type="Proteomes" id="UP000013015"/>
    </source>
</evidence>
<evidence type="ECO:0000313" key="4">
    <source>
        <dbReference type="EMBL" id="ENO17483.1"/>
    </source>
</evidence>
<gene>
    <name evidence="4" type="ORF">HMPREF9004_1788</name>
</gene>
<keyword evidence="2" id="KW-0812">Transmembrane</keyword>
<keyword evidence="2" id="KW-0472">Membrane</keyword>
<feature type="signal peptide" evidence="3">
    <location>
        <begin position="1"/>
        <end position="30"/>
    </location>
</feature>
<evidence type="ECO:0000256" key="2">
    <source>
        <dbReference type="SAM" id="Phobius"/>
    </source>
</evidence>